<dbReference type="InterPro" id="IPR011467">
    <property type="entry name" value="DUF1573"/>
</dbReference>
<keyword evidence="2" id="KW-1185">Reference proteome</keyword>
<evidence type="ECO:0000313" key="2">
    <source>
        <dbReference type="Proteomes" id="UP000310532"/>
    </source>
</evidence>
<protein>
    <submittedName>
        <fullName evidence="1">DUF1573 domain-containing protein</fullName>
    </submittedName>
</protein>
<proteinExistence type="predicted"/>
<evidence type="ECO:0000313" key="1">
    <source>
        <dbReference type="EMBL" id="TGX97190.1"/>
    </source>
</evidence>
<dbReference type="AlphaFoldDB" id="A0A4S2A9P6"/>
<accession>A0A4S2A9P6</accession>
<dbReference type="Pfam" id="PF07610">
    <property type="entry name" value="DUF1573"/>
    <property type="match status" value="1"/>
</dbReference>
<reference evidence="1 2" key="1">
    <citation type="submission" date="2019-04" db="EMBL/GenBank/DDBJ databases">
        <title>Microbes associate with the intestines of laboratory mice.</title>
        <authorList>
            <person name="Navarre W."/>
            <person name="Wong E."/>
            <person name="Huang K."/>
            <person name="Tropini C."/>
            <person name="Ng K."/>
            <person name="Yu B."/>
        </authorList>
    </citation>
    <scope>NUCLEOTIDE SEQUENCE [LARGE SCALE GENOMIC DNA]</scope>
    <source>
        <strain evidence="1 2">NM69_E16B</strain>
    </source>
</reference>
<name>A0A4S2A9P6_9BACE</name>
<dbReference type="EMBL" id="SRYZ01000099">
    <property type="protein sequence ID" value="TGX97190.1"/>
    <property type="molecule type" value="Genomic_DNA"/>
</dbReference>
<organism evidence="1 2">
    <name type="scientific">Bacteroides muris</name>
    <name type="common">ex Afrizal et al. 2022</name>
    <dbReference type="NCBI Taxonomy" id="2516960"/>
    <lineage>
        <taxon>Bacteria</taxon>
        <taxon>Pseudomonadati</taxon>
        <taxon>Bacteroidota</taxon>
        <taxon>Bacteroidia</taxon>
        <taxon>Bacteroidales</taxon>
        <taxon>Bacteroidaceae</taxon>
        <taxon>Bacteroides</taxon>
    </lineage>
</organism>
<dbReference type="Proteomes" id="UP000310532">
    <property type="component" value="Unassembled WGS sequence"/>
</dbReference>
<gene>
    <name evidence="1" type="ORF">E5355_18930</name>
</gene>
<comment type="caution">
    <text evidence="1">The sequence shown here is derived from an EMBL/GenBank/DDBJ whole genome shotgun (WGS) entry which is preliminary data.</text>
</comment>
<sequence>MEIKTDVSCNCLTAVNKSPPLSRGEVGSIEVLVNIRNKKGVFNKAIFIKSNATNDIEIIRVKGFIK</sequence>